<dbReference type="GO" id="GO:0006099">
    <property type="term" value="P:tricarboxylic acid cycle"/>
    <property type="evidence" value="ECO:0007669"/>
    <property type="project" value="TreeGrafter"/>
</dbReference>
<evidence type="ECO:0000256" key="1">
    <source>
        <dbReference type="ARBA" id="ARBA00001936"/>
    </source>
</evidence>
<evidence type="ECO:0000256" key="5">
    <source>
        <dbReference type="ARBA" id="ARBA00013101"/>
    </source>
</evidence>
<dbReference type="Gene3D" id="3.40.718.10">
    <property type="entry name" value="Isopropylmalate Dehydrogenase"/>
    <property type="match status" value="1"/>
</dbReference>
<evidence type="ECO:0000256" key="9">
    <source>
        <dbReference type="ARBA" id="ARBA00022842"/>
    </source>
</evidence>
<dbReference type="EC" id="1.1.1.85" evidence="5"/>
<keyword evidence="8" id="KW-0479">Metal-binding</keyword>
<dbReference type="GO" id="GO:0009098">
    <property type="term" value="P:L-leucine biosynthetic process"/>
    <property type="evidence" value="ECO:0007669"/>
    <property type="project" value="UniProtKB-KW"/>
</dbReference>
<dbReference type="OrthoDB" id="6813at2157"/>
<evidence type="ECO:0000259" key="14">
    <source>
        <dbReference type="SMART" id="SM01329"/>
    </source>
</evidence>
<dbReference type="GO" id="GO:0000287">
    <property type="term" value="F:magnesium ion binding"/>
    <property type="evidence" value="ECO:0007669"/>
    <property type="project" value="InterPro"/>
</dbReference>
<dbReference type="PANTHER" id="PTHR11835">
    <property type="entry name" value="DECARBOXYLATING DEHYDROGENASES-ISOCITRATE, ISOPROPYLMALATE, TARTRATE"/>
    <property type="match status" value="1"/>
</dbReference>
<evidence type="ECO:0000256" key="8">
    <source>
        <dbReference type="ARBA" id="ARBA00022723"/>
    </source>
</evidence>
<keyword evidence="7" id="KW-0028">Amino-acid biosynthesis</keyword>
<comment type="cofactor">
    <cofactor evidence="2">
        <name>Mg(2+)</name>
        <dbReference type="ChEBI" id="CHEBI:18420"/>
    </cofactor>
</comment>
<dbReference type="STRING" id="1392998.ANME2D_01547"/>
<proteinExistence type="inferred from homology"/>
<dbReference type="GO" id="GO:0051287">
    <property type="term" value="F:NAD binding"/>
    <property type="evidence" value="ECO:0007669"/>
    <property type="project" value="InterPro"/>
</dbReference>
<gene>
    <name evidence="15" type="primary">leuB</name>
    <name evidence="15" type="ORF">MNV_1060036</name>
</gene>
<keyword evidence="6" id="KW-0432">Leucine biosynthesis</keyword>
<keyword evidence="10 15" id="KW-0560">Oxidoreductase</keyword>
<dbReference type="Proteomes" id="UP000218615">
    <property type="component" value="Unassembled WGS sequence"/>
</dbReference>
<dbReference type="InterPro" id="IPR024084">
    <property type="entry name" value="IsoPropMal-DH-like_dom"/>
</dbReference>
<keyword evidence="12" id="KW-0464">Manganese</keyword>
<evidence type="ECO:0000256" key="4">
    <source>
        <dbReference type="ARBA" id="ARBA00011738"/>
    </source>
</evidence>
<dbReference type="FunFam" id="3.40.718.10:FF:000006">
    <property type="entry name" value="3-isopropylmalate dehydrogenase"/>
    <property type="match status" value="1"/>
</dbReference>
<comment type="cofactor">
    <cofactor evidence="1">
        <name>Mn(2+)</name>
        <dbReference type="ChEBI" id="CHEBI:29035"/>
    </cofactor>
</comment>
<keyword evidence="16" id="KW-1185">Reference proteome</keyword>
<dbReference type="SUPFAM" id="SSF53659">
    <property type="entry name" value="Isocitrate/Isopropylmalate dehydrogenase-like"/>
    <property type="match status" value="1"/>
</dbReference>
<evidence type="ECO:0000256" key="2">
    <source>
        <dbReference type="ARBA" id="ARBA00001946"/>
    </source>
</evidence>
<keyword evidence="11" id="KW-0520">NAD</keyword>
<dbReference type="SMART" id="SM01329">
    <property type="entry name" value="Iso_dh"/>
    <property type="match status" value="1"/>
</dbReference>
<dbReference type="InterPro" id="IPR019818">
    <property type="entry name" value="IsoCit/isopropylmalate_DH_CS"/>
</dbReference>
<dbReference type="Pfam" id="PF00180">
    <property type="entry name" value="Iso_dh"/>
    <property type="match status" value="1"/>
</dbReference>
<evidence type="ECO:0000313" key="15">
    <source>
        <dbReference type="EMBL" id="SNQ59098.1"/>
    </source>
</evidence>
<protein>
    <recommendedName>
        <fullName evidence="5">3-isopropylmalate dehydrogenase</fullName>
        <ecNumber evidence="5">1.1.1.85</ecNumber>
    </recommendedName>
</protein>
<dbReference type="GO" id="GO:0006102">
    <property type="term" value="P:isocitrate metabolic process"/>
    <property type="evidence" value="ECO:0007669"/>
    <property type="project" value="TreeGrafter"/>
</dbReference>
<keyword evidence="13" id="KW-0100">Branched-chain amino acid biosynthesis</keyword>
<dbReference type="GO" id="GO:0003862">
    <property type="term" value="F:3-isopropylmalate dehydrogenase activity"/>
    <property type="evidence" value="ECO:0007669"/>
    <property type="project" value="UniProtKB-EC"/>
</dbReference>
<dbReference type="InterPro" id="IPR011828">
    <property type="entry name" value="LEU3_arc"/>
</dbReference>
<comment type="similarity">
    <text evidence="3">Belongs to the isocitrate and isopropylmalate dehydrogenases family.</text>
</comment>
<name>A0A284VIK7_9EURY</name>
<dbReference type="PROSITE" id="PS00470">
    <property type="entry name" value="IDH_IMDH"/>
    <property type="match status" value="1"/>
</dbReference>
<evidence type="ECO:0000256" key="3">
    <source>
        <dbReference type="ARBA" id="ARBA00007769"/>
    </source>
</evidence>
<evidence type="ECO:0000256" key="11">
    <source>
        <dbReference type="ARBA" id="ARBA00023027"/>
    </source>
</evidence>
<feature type="domain" description="Isopropylmalate dehydrogenase-like" evidence="14">
    <location>
        <begin position="2"/>
        <end position="322"/>
    </location>
</feature>
<comment type="subunit">
    <text evidence="4">Homodimer.</text>
</comment>
<keyword evidence="9" id="KW-0460">Magnesium</keyword>
<dbReference type="EMBL" id="FZMP01000009">
    <property type="protein sequence ID" value="SNQ59098.1"/>
    <property type="molecule type" value="Genomic_DNA"/>
</dbReference>
<organism evidence="15 16">
    <name type="scientific">Candidatus Methanoperedens nitratireducens</name>
    <dbReference type="NCBI Taxonomy" id="1392998"/>
    <lineage>
        <taxon>Archaea</taxon>
        <taxon>Methanobacteriati</taxon>
        <taxon>Methanobacteriota</taxon>
        <taxon>Stenosarchaea group</taxon>
        <taxon>Methanomicrobia</taxon>
        <taxon>Methanosarcinales</taxon>
        <taxon>ANME-2 cluster</taxon>
        <taxon>Candidatus Methanoperedentaceae</taxon>
        <taxon>Candidatus Methanoperedens</taxon>
    </lineage>
</organism>
<evidence type="ECO:0000313" key="16">
    <source>
        <dbReference type="Proteomes" id="UP000218615"/>
    </source>
</evidence>
<dbReference type="GO" id="GO:0004449">
    <property type="term" value="F:isocitrate dehydrogenase (NAD+) activity"/>
    <property type="evidence" value="ECO:0007669"/>
    <property type="project" value="TreeGrafter"/>
</dbReference>
<evidence type="ECO:0000256" key="13">
    <source>
        <dbReference type="ARBA" id="ARBA00023304"/>
    </source>
</evidence>
<evidence type="ECO:0000256" key="6">
    <source>
        <dbReference type="ARBA" id="ARBA00022430"/>
    </source>
</evidence>
<evidence type="ECO:0000256" key="10">
    <source>
        <dbReference type="ARBA" id="ARBA00023002"/>
    </source>
</evidence>
<sequence>MKIAIVPGDGIGKEVIPAALSVLDAFGLDIEKIPLEIGYGKWKRTGSALTDDDINLIKDCDCVLFGAITTPPDPNYRSVLVRLRKELDLYANIRPFSPLKTVKLPCAKKFDFVIVRENTEGMYSGVEELHEDAAYTTRVLTRKGCERIAERACALAKPRKKNITVVHKANVLKSDSFFRDVCTGVAKRNGISYNEMLVDAMAYDLILRPEKYDVIVTTNLFGDILSDEAAAIAGGLGLCPSANVGDRYALFEPIHGSAPDIAGKGIANPIAAILSVRMMLEWMGEMESAKSISRAVDNVLQQGIVTPDMGGSYSTVDVSDAIAKMVNR</sequence>
<evidence type="ECO:0000256" key="7">
    <source>
        <dbReference type="ARBA" id="ARBA00022605"/>
    </source>
</evidence>
<dbReference type="AlphaFoldDB" id="A0A284VIK7"/>
<evidence type="ECO:0000256" key="12">
    <source>
        <dbReference type="ARBA" id="ARBA00023211"/>
    </source>
</evidence>
<dbReference type="NCBIfam" id="TIGR02088">
    <property type="entry name" value="LEU3_arch"/>
    <property type="match status" value="1"/>
</dbReference>
<accession>A0A284VIK7</accession>
<dbReference type="PANTHER" id="PTHR11835:SF34">
    <property type="entry name" value="ISOCITRATE DEHYDROGENASE [NAD] SUBUNIT ALPHA, MITOCHONDRIAL"/>
    <property type="match status" value="1"/>
</dbReference>
<reference evidence="16" key="1">
    <citation type="submission" date="2017-06" db="EMBL/GenBank/DDBJ databases">
        <authorList>
            <person name="Cremers G."/>
        </authorList>
    </citation>
    <scope>NUCLEOTIDE SEQUENCE [LARGE SCALE GENOMIC DNA]</scope>
</reference>
<dbReference type="RefSeq" id="WP_096203523.1">
    <property type="nucleotide sequence ID" value="NZ_FZMP01000009.1"/>
</dbReference>